<dbReference type="Gene3D" id="1.10.10.10">
    <property type="entry name" value="Winged helix-like DNA-binding domain superfamily/Winged helix DNA-binding domain"/>
    <property type="match status" value="1"/>
</dbReference>
<dbReference type="PROSITE" id="PS51372">
    <property type="entry name" value="PRD_2"/>
    <property type="match status" value="2"/>
</dbReference>
<dbReference type="InterPro" id="IPR013011">
    <property type="entry name" value="PTS_EIIB_2"/>
</dbReference>
<keyword evidence="1" id="KW-0677">Repeat</keyword>
<dbReference type="Gene3D" id="1.10.1790.10">
    <property type="entry name" value="PRD domain"/>
    <property type="match status" value="1"/>
</dbReference>
<reference evidence="7" key="1">
    <citation type="journal article" date="2019" name="Int. J. Syst. Evol. Microbiol.">
        <title>The Global Catalogue of Microorganisms (GCM) 10K type strain sequencing project: providing services to taxonomists for standard genome sequencing and annotation.</title>
        <authorList>
            <consortium name="The Broad Institute Genomics Platform"/>
            <consortium name="The Broad Institute Genome Sequencing Center for Infectious Disease"/>
            <person name="Wu L."/>
            <person name="Ma J."/>
        </authorList>
    </citation>
    <scope>NUCLEOTIDE SEQUENCE [LARGE SCALE GENOMIC DNA]</scope>
    <source>
        <strain evidence="7">DT43</strain>
    </source>
</reference>
<dbReference type="PROSITE" id="PS51099">
    <property type="entry name" value="PTS_EIIB_TYPE_2"/>
    <property type="match status" value="1"/>
</dbReference>
<dbReference type="InterPro" id="IPR036634">
    <property type="entry name" value="PRD_sf"/>
</dbReference>
<dbReference type="Proteomes" id="UP001596110">
    <property type="component" value="Unassembled WGS sequence"/>
</dbReference>
<evidence type="ECO:0000313" key="6">
    <source>
        <dbReference type="EMBL" id="MFC5631995.1"/>
    </source>
</evidence>
<keyword evidence="7" id="KW-1185">Reference proteome</keyword>
<protein>
    <submittedName>
        <fullName evidence="6">BglG family transcription antiterminator</fullName>
    </submittedName>
</protein>
<dbReference type="EMBL" id="JBHSOJ010000031">
    <property type="protein sequence ID" value="MFC5631995.1"/>
    <property type="molecule type" value="Genomic_DNA"/>
</dbReference>
<sequence length="557" mass="65655">MLLLDKRSYELVRYLLKLEEPETVMSISRTLGQSRRKIYYHLEKVNEALPADIPPIISYPRIGVVLNEAQKTACRELLSELDDYSYVMSRKERMRLIMAYIALSQERVTIEKMMHLTDVSRNTVLNDLNDIRQYLEHEPVQIVLKVMRNKGYYFSGHPLDKFRFFYGLAQQFLDINNQQLWGILNLKKDRFIVLERYFSTEILDYFNLFFINLQTNIGKKISQQDRQFIIKTLPYFLLNYRNMELTAVEKDRVFDDFSLIRQRIEYRVAKKLANQLTSTFEFTLDEIEVGIIALLLLSFRKDKDAHLESQDYDGMRRTLNIFLDTLSEEKGLCFNRRQELLRQLLTHSKALIYRKTYGITTKNILLPQLKDRYAMLFEATRATVPILEKAWNIHLTEDDIGFLAIHLGGELQVPEKSCHKRTALIICDEGVAVQKFLLSQCREYLPRVTIEAIFTNEQFQSVKDLVMVDFIVSTLDQVDTQLPVLTVQAVLSDSDIIRLIRFGKKVNSYDDHKFHEELVRLISQQLTERQDVQRITLQIEKLVYQEVLEELKEIQIS</sequence>
<dbReference type="InterPro" id="IPR036388">
    <property type="entry name" value="WH-like_DNA-bd_sf"/>
</dbReference>
<evidence type="ECO:0000313" key="7">
    <source>
        <dbReference type="Proteomes" id="UP001596110"/>
    </source>
</evidence>
<dbReference type="InterPro" id="IPR011608">
    <property type="entry name" value="PRD"/>
</dbReference>
<dbReference type="PANTHER" id="PTHR30185">
    <property type="entry name" value="CRYPTIC BETA-GLUCOSIDE BGL OPERON ANTITERMINATOR"/>
    <property type="match status" value="1"/>
</dbReference>
<dbReference type="CDD" id="cd05568">
    <property type="entry name" value="PTS_IIB_bgl_like"/>
    <property type="match status" value="1"/>
</dbReference>
<dbReference type="Pfam" id="PF00874">
    <property type="entry name" value="PRD"/>
    <property type="match status" value="1"/>
</dbReference>
<comment type="caution">
    <text evidence="6">The sequence shown here is derived from an EMBL/GenBank/DDBJ whole genome shotgun (WGS) entry which is preliminary data.</text>
</comment>
<feature type="domain" description="PTS EIIB type-2" evidence="4">
    <location>
        <begin position="421"/>
        <end position="511"/>
    </location>
</feature>
<organism evidence="6 7">
    <name type="scientific">Streptococcus caledonicus</name>
    <dbReference type="NCBI Taxonomy" id="2614158"/>
    <lineage>
        <taxon>Bacteria</taxon>
        <taxon>Bacillati</taxon>
        <taxon>Bacillota</taxon>
        <taxon>Bacilli</taxon>
        <taxon>Lactobacillales</taxon>
        <taxon>Streptococcaceae</taxon>
        <taxon>Streptococcus</taxon>
    </lineage>
</organism>
<accession>A0ABW0UEJ0</accession>
<feature type="domain" description="PRD" evidence="5">
    <location>
        <begin position="310"/>
        <end position="417"/>
    </location>
</feature>
<evidence type="ECO:0000259" key="4">
    <source>
        <dbReference type="PROSITE" id="PS51099"/>
    </source>
</evidence>
<evidence type="ECO:0000256" key="2">
    <source>
        <dbReference type="ARBA" id="ARBA00023015"/>
    </source>
</evidence>
<gene>
    <name evidence="6" type="ORF">ACFPQ3_10685</name>
</gene>
<evidence type="ECO:0000259" key="5">
    <source>
        <dbReference type="PROSITE" id="PS51372"/>
    </source>
</evidence>
<dbReference type="PANTHER" id="PTHR30185:SF18">
    <property type="entry name" value="TRANSCRIPTIONAL REGULATOR MTLR"/>
    <property type="match status" value="1"/>
</dbReference>
<dbReference type="InterPro" id="IPR050661">
    <property type="entry name" value="BglG_antiterminators"/>
</dbReference>
<keyword evidence="2" id="KW-0805">Transcription regulation</keyword>
<feature type="domain" description="PRD" evidence="5">
    <location>
        <begin position="197"/>
        <end position="306"/>
    </location>
</feature>
<proteinExistence type="predicted"/>
<dbReference type="SUPFAM" id="SSF63520">
    <property type="entry name" value="PTS-regulatory domain, PRD"/>
    <property type="match status" value="1"/>
</dbReference>
<evidence type="ECO:0000256" key="3">
    <source>
        <dbReference type="ARBA" id="ARBA00023163"/>
    </source>
</evidence>
<evidence type="ECO:0000256" key="1">
    <source>
        <dbReference type="ARBA" id="ARBA00022737"/>
    </source>
</evidence>
<name>A0ABW0UEJ0_9STRE</name>
<keyword evidence="3" id="KW-0804">Transcription</keyword>
<dbReference type="RefSeq" id="WP_156805632.1">
    <property type="nucleotide sequence ID" value="NZ_JBHSOJ010000031.1"/>
</dbReference>